<dbReference type="AlphaFoldDB" id="A0A8T1X4Q5"/>
<dbReference type="OrthoDB" id="63267at2759"/>
<feature type="compositionally biased region" description="Polar residues" evidence="1">
    <location>
        <begin position="49"/>
        <end position="67"/>
    </location>
</feature>
<accession>A0A8T1X4Q5</accession>
<organism evidence="3 4">
    <name type="scientific">Phytophthora boehmeriae</name>
    <dbReference type="NCBI Taxonomy" id="109152"/>
    <lineage>
        <taxon>Eukaryota</taxon>
        <taxon>Sar</taxon>
        <taxon>Stramenopiles</taxon>
        <taxon>Oomycota</taxon>
        <taxon>Peronosporomycetes</taxon>
        <taxon>Peronosporales</taxon>
        <taxon>Peronosporaceae</taxon>
        <taxon>Phytophthora</taxon>
    </lineage>
</organism>
<gene>
    <name evidence="3" type="ORF">PHYBOEH_010203</name>
</gene>
<feature type="compositionally biased region" description="Low complexity" evidence="1">
    <location>
        <begin position="400"/>
        <end position="415"/>
    </location>
</feature>
<evidence type="ECO:0000259" key="2">
    <source>
        <dbReference type="Pfam" id="PF22749"/>
    </source>
</evidence>
<dbReference type="Proteomes" id="UP000693981">
    <property type="component" value="Unassembled WGS sequence"/>
</dbReference>
<feature type="compositionally biased region" description="Basic and acidic residues" evidence="1">
    <location>
        <begin position="421"/>
        <end position="434"/>
    </location>
</feature>
<comment type="caution">
    <text evidence="3">The sequence shown here is derived from an EMBL/GenBank/DDBJ whole genome shotgun (WGS) entry which is preliminary data.</text>
</comment>
<dbReference type="InterPro" id="IPR048263">
    <property type="entry name" value="Arb2"/>
</dbReference>
<proteinExistence type="predicted"/>
<dbReference type="GO" id="GO:0035197">
    <property type="term" value="F:siRNA binding"/>
    <property type="evidence" value="ECO:0007669"/>
    <property type="project" value="TreeGrafter"/>
</dbReference>
<evidence type="ECO:0000256" key="1">
    <source>
        <dbReference type="SAM" id="MobiDB-lite"/>
    </source>
</evidence>
<dbReference type="Pfam" id="PF22749">
    <property type="entry name" value="Arb2"/>
    <property type="match status" value="1"/>
</dbReference>
<evidence type="ECO:0000313" key="4">
    <source>
        <dbReference type="Proteomes" id="UP000693981"/>
    </source>
</evidence>
<name>A0A8T1X4Q5_9STRA</name>
<dbReference type="GO" id="GO:0031048">
    <property type="term" value="P:regulatory ncRNA-mediated heterochromatin formation"/>
    <property type="evidence" value="ECO:0007669"/>
    <property type="project" value="TreeGrafter"/>
</dbReference>
<dbReference type="EMBL" id="JAGDFL010000069">
    <property type="protein sequence ID" value="KAG7398879.1"/>
    <property type="molecule type" value="Genomic_DNA"/>
</dbReference>
<dbReference type="GO" id="GO:0005634">
    <property type="term" value="C:nucleus"/>
    <property type="evidence" value="ECO:0007669"/>
    <property type="project" value="TreeGrafter"/>
</dbReference>
<dbReference type="PANTHER" id="PTHR21357:SF4">
    <property type="entry name" value="FAM172 FAMILY PROTEIN HOMOLOG CG10038"/>
    <property type="match status" value="1"/>
</dbReference>
<dbReference type="InterPro" id="IPR053858">
    <property type="entry name" value="Arb2_dom"/>
</dbReference>
<feature type="region of interest" description="Disordered" evidence="1">
    <location>
        <begin position="388"/>
        <end position="434"/>
    </location>
</feature>
<protein>
    <recommendedName>
        <fullName evidence="2">Arb2 domain-containing protein</fullName>
    </recommendedName>
</protein>
<sequence>MSFRFPRWGRKKNKNKEPPVGNKYYPNGAAAGPGAAGVPRGPPSAPGRTYSTGSDYQSQQSWQSNGTMPPAPATTGGQKPPSSSRGAPLPFSHPLYAMDAEGMIHLKATGKGLDDSDLAVHQDEIINSVVKYVQDSMRKELGFREAYIPANSTPEAPVKANVFVSRNYETCKKLLVFVAVSRGLYPGLWSRGLVLHAGVKSGSMLEYFRKAIDEGYGIIVANPNKNVIVMRDGKQRLQIPGSASPEEHMDSLWDAYVARSSARRVYFLGYSYGGVLIKYLLQSRGDQLMRRNGAIALIESSHRIEDGDSQSVKSILAHRTMYWESNDLPFQTKLDGDAPHRTGCTCLSAGRPPRAHANHYYVTAFCINKIEDALFRFLETRDATTYVAGEKPVPEPPASAPAFMGNGAPAGPGAPQLQRQESSRREANNSKMGTSEKHCNFLQCLFA</sequence>
<dbReference type="PANTHER" id="PTHR21357">
    <property type="entry name" value="FAM172 FAMILY PROTEIN HOMOLOG CG10038"/>
    <property type="match status" value="1"/>
</dbReference>
<feature type="domain" description="Arb2" evidence="2">
    <location>
        <begin position="127"/>
        <end position="329"/>
    </location>
</feature>
<keyword evidence="4" id="KW-1185">Reference proteome</keyword>
<feature type="compositionally biased region" description="Polar residues" evidence="1">
    <location>
        <begin position="75"/>
        <end position="85"/>
    </location>
</feature>
<feature type="compositionally biased region" description="Low complexity" evidence="1">
    <location>
        <begin position="26"/>
        <end position="39"/>
    </location>
</feature>
<reference evidence="3" key="1">
    <citation type="submission" date="2021-02" db="EMBL/GenBank/DDBJ databases">
        <authorList>
            <person name="Palmer J.M."/>
        </authorList>
    </citation>
    <scope>NUCLEOTIDE SEQUENCE</scope>
    <source>
        <strain evidence="3">SCRP23</strain>
    </source>
</reference>
<feature type="region of interest" description="Disordered" evidence="1">
    <location>
        <begin position="1"/>
        <end position="91"/>
    </location>
</feature>
<evidence type="ECO:0000313" key="3">
    <source>
        <dbReference type="EMBL" id="KAG7398879.1"/>
    </source>
</evidence>